<accession>A0A0M3ULA2</accession>
<name>A0A0M3ULA2_9CAUD</name>
<keyword evidence="2" id="KW-1185">Reference proteome</keyword>
<dbReference type="RefSeq" id="YP_009194979.1">
    <property type="nucleotide sequence ID" value="NC_028755.1"/>
</dbReference>
<dbReference type="EMBL" id="KT381880">
    <property type="protein sequence ID" value="ALF01853.1"/>
    <property type="molecule type" value="Genomic_DNA"/>
</dbReference>
<organism evidence="1 2">
    <name type="scientific">Citrobacter phage Margaery</name>
    <dbReference type="NCBI Taxonomy" id="1701810"/>
    <lineage>
        <taxon>Viruses</taxon>
        <taxon>Duplodnaviria</taxon>
        <taxon>Heunggongvirae</taxon>
        <taxon>Uroviricota</taxon>
        <taxon>Caudoviricetes</taxon>
        <taxon>Pantevenvirales</taxon>
        <taxon>Straboviridae</taxon>
        <taxon>Pseudotevenvirus</taxon>
        <taxon>Pseudotevenvirus margaery</taxon>
    </lineage>
</organism>
<proteinExistence type="predicted"/>
<dbReference type="GeneID" id="26647349"/>
<protein>
    <submittedName>
        <fullName evidence="1">Uncharacterized protein</fullName>
    </submittedName>
</protein>
<evidence type="ECO:0000313" key="2">
    <source>
        <dbReference type="Proteomes" id="UP000201970"/>
    </source>
</evidence>
<evidence type="ECO:0000313" key="1">
    <source>
        <dbReference type="EMBL" id="ALF01853.1"/>
    </source>
</evidence>
<dbReference type="Proteomes" id="UP000201970">
    <property type="component" value="Segment"/>
</dbReference>
<sequence length="126" mass="14905">MIYQSHNDSTMRMVPVSIDIPAKPRTLESLIEKYSGMVICPSTAQLAMSERDEIVFECDAKGYHTVEDMQMIEYLWEIRNAVVHHILTAEKKAEAMREVEQREEIRYNRMSVQEKDEAYEVYRRSR</sequence>
<gene>
    <name evidence="1" type="ORF">CPT_Margaery164</name>
</gene>
<reference evidence="1 2" key="1">
    <citation type="submission" date="2015-08" db="EMBL/GenBank/DDBJ databases">
        <title>The Complete Genome of Citrobacter freundii Myophage Margaery.</title>
        <authorList>
            <person name="Yi D."/>
            <person name="Cadungog J.N."/>
            <person name="Cahill J.L."/>
            <person name="Rasche E.S."/>
            <person name="Everett G.F.K."/>
        </authorList>
    </citation>
    <scope>NUCLEOTIDE SEQUENCE [LARGE SCALE GENOMIC DNA]</scope>
</reference>
<dbReference type="KEGG" id="vg:26647349"/>